<evidence type="ECO:0000313" key="9">
    <source>
        <dbReference type="EMBL" id="KKO70634.1"/>
    </source>
</evidence>
<evidence type="ECO:0000256" key="1">
    <source>
        <dbReference type="ARBA" id="ARBA00004196"/>
    </source>
</evidence>
<dbReference type="STRING" id="206506.AAV32_15325"/>
<dbReference type="OrthoDB" id="9784484at2"/>
<comment type="subcellular location">
    <subcellularLocation>
        <location evidence="1">Cell envelope</location>
    </subcellularLocation>
</comment>
<dbReference type="GO" id="GO:1990281">
    <property type="term" value="C:efflux pump complex"/>
    <property type="evidence" value="ECO:0007669"/>
    <property type="project" value="TreeGrafter"/>
</dbReference>
<dbReference type="EMBL" id="LBNE01000013">
    <property type="protein sequence ID" value="KKO70634.1"/>
    <property type="molecule type" value="Genomic_DNA"/>
</dbReference>
<dbReference type="InterPro" id="IPR058627">
    <property type="entry name" value="MdtA-like_C"/>
</dbReference>
<dbReference type="PATRIC" id="fig|206506.3.peg.3260"/>
<keyword evidence="4" id="KW-0175">Coiled coil</keyword>
<evidence type="ECO:0000256" key="4">
    <source>
        <dbReference type="ARBA" id="ARBA00023054"/>
    </source>
</evidence>
<dbReference type="InterPro" id="IPR030190">
    <property type="entry name" value="MacA_alpha-hairpin_sf"/>
</dbReference>
<protein>
    <submittedName>
        <fullName evidence="9">Uncharacterized protein</fullName>
    </submittedName>
</protein>
<name>A0A171KP17_9BURK</name>
<evidence type="ECO:0000256" key="5">
    <source>
        <dbReference type="SAM" id="MobiDB-lite"/>
    </source>
</evidence>
<dbReference type="GO" id="GO:0019898">
    <property type="term" value="C:extrinsic component of membrane"/>
    <property type="evidence" value="ECO:0007669"/>
    <property type="project" value="InterPro"/>
</dbReference>
<dbReference type="GO" id="GO:1990195">
    <property type="term" value="C:macrolide transmembrane transporter complex"/>
    <property type="evidence" value="ECO:0007669"/>
    <property type="project" value="InterPro"/>
</dbReference>
<feature type="domain" description="Multidrug resistance protein MdtA-like alpha-helical hairpin" evidence="6">
    <location>
        <begin position="110"/>
        <end position="185"/>
    </location>
</feature>
<feature type="compositionally biased region" description="Polar residues" evidence="5">
    <location>
        <begin position="126"/>
        <end position="142"/>
    </location>
</feature>
<dbReference type="InterPro" id="IPR006143">
    <property type="entry name" value="RND_pump_MFP"/>
</dbReference>
<evidence type="ECO:0000313" key="10">
    <source>
        <dbReference type="Proteomes" id="UP000078084"/>
    </source>
</evidence>
<dbReference type="Proteomes" id="UP000078084">
    <property type="component" value="Unassembled WGS sequence"/>
</dbReference>
<accession>A0A171KP17</accession>
<dbReference type="PANTHER" id="PTHR30469:SF33">
    <property type="entry name" value="SLR1207 PROTEIN"/>
    <property type="match status" value="1"/>
</dbReference>
<dbReference type="Gene3D" id="2.40.50.100">
    <property type="match status" value="1"/>
</dbReference>
<feature type="domain" description="Multidrug resistance protein MdtA-like C-terminal permuted SH3" evidence="8">
    <location>
        <begin position="325"/>
        <end position="384"/>
    </location>
</feature>
<dbReference type="Gene3D" id="2.40.420.20">
    <property type="match status" value="1"/>
</dbReference>
<dbReference type="Pfam" id="PF25967">
    <property type="entry name" value="RND-MFP_C"/>
    <property type="match status" value="1"/>
</dbReference>
<dbReference type="InterPro" id="IPR058624">
    <property type="entry name" value="MdtA-like_HH"/>
</dbReference>
<dbReference type="NCBIfam" id="TIGR01730">
    <property type="entry name" value="RND_mfp"/>
    <property type="match status" value="1"/>
</dbReference>
<evidence type="ECO:0000259" key="7">
    <source>
        <dbReference type="Pfam" id="PF25917"/>
    </source>
</evidence>
<dbReference type="SUPFAM" id="SSF111369">
    <property type="entry name" value="HlyD-like secretion proteins"/>
    <property type="match status" value="1"/>
</dbReference>
<proteinExistence type="inferred from homology"/>
<dbReference type="Gene3D" id="6.10.140.1990">
    <property type="match status" value="1"/>
</dbReference>
<dbReference type="InterPro" id="IPR058625">
    <property type="entry name" value="MdtA-like_BSH"/>
</dbReference>
<evidence type="ECO:0000256" key="3">
    <source>
        <dbReference type="ARBA" id="ARBA00022448"/>
    </source>
</evidence>
<dbReference type="PANTHER" id="PTHR30469">
    <property type="entry name" value="MULTIDRUG RESISTANCE PROTEIN MDTA"/>
    <property type="match status" value="1"/>
</dbReference>
<sequence length="401" mass="42630">MAEQKRFRKRGRWAGAAVLLLLLAWWLWPGADEGASYVTARMARGDIQNEVLASGILEASEQVSVGAQVSGRIESLKVKLGDPVANQQLVAQIDSLPQQNAVRKATAALELAQAQVAARNARLSQAQRDYDRQQQLARTGSGTREGLDHAKSALDVAQAELVQARAQLDQARVDIDSARVDLDYTRITSPMDGVVVAIVAKEGQTVSAVQQAPTIIKVAALDSMTVKAQISEADVVRVRPGMAVRFSILGEPGREYRALLRAVEPAPEALIMKDDSHAVTTGTSSTSAAVYYNGLFDVDNPEGALRIGMTAKVGIVFEEASDVWLLPSAAVVRREGAGKAVVRVLDAKGTAVEKVVQVGMDNKAHVQIIDGLDETDEVIVGEAARKTGGGLKAPHGPPGGR</sequence>
<dbReference type="Pfam" id="PF25917">
    <property type="entry name" value="BSH_RND"/>
    <property type="match status" value="1"/>
</dbReference>
<dbReference type="AlphaFoldDB" id="A0A171KP17"/>
<reference evidence="9 10" key="1">
    <citation type="submission" date="2015-04" db="EMBL/GenBank/DDBJ databases">
        <title>Genome sequence of Kerstersia gyiorum CG1.</title>
        <authorList>
            <person name="Greninger A.L."/>
            <person name="Kozyreva V."/>
            <person name="Chaturvedi V."/>
        </authorList>
    </citation>
    <scope>NUCLEOTIDE SEQUENCE [LARGE SCALE GENOMIC DNA]</scope>
    <source>
        <strain evidence="9 10">CG1</strain>
    </source>
</reference>
<keyword evidence="10" id="KW-1185">Reference proteome</keyword>
<dbReference type="Pfam" id="PF25876">
    <property type="entry name" value="HH_MFP_RND"/>
    <property type="match status" value="1"/>
</dbReference>
<keyword evidence="3" id="KW-0813">Transport</keyword>
<comment type="similarity">
    <text evidence="2">Belongs to the membrane fusion protein (MFP) (TC 8.A.1) family.</text>
</comment>
<comment type="caution">
    <text evidence="9">The sequence shown here is derived from an EMBL/GenBank/DDBJ whole genome shotgun (WGS) entry which is preliminary data.</text>
</comment>
<dbReference type="Gene3D" id="2.40.30.170">
    <property type="match status" value="1"/>
</dbReference>
<feature type="region of interest" description="Disordered" evidence="5">
    <location>
        <begin position="126"/>
        <end position="147"/>
    </location>
</feature>
<organism evidence="9 10">
    <name type="scientific">Kerstersia gyiorum</name>
    <dbReference type="NCBI Taxonomy" id="206506"/>
    <lineage>
        <taxon>Bacteria</taxon>
        <taxon>Pseudomonadati</taxon>
        <taxon>Pseudomonadota</taxon>
        <taxon>Betaproteobacteria</taxon>
        <taxon>Burkholderiales</taxon>
        <taxon>Alcaligenaceae</taxon>
        <taxon>Kerstersia</taxon>
    </lineage>
</organism>
<dbReference type="GO" id="GO:0015562">
    <property type="term" value="F:efflux transmembrane transporter activity"/>
    <property type="evidence" value="ECO:0007669"/>
    <property type="project" value="TreeGrafter"/>
</dbReference>
<dbReference type="GO" id="GO:1990961">
    <property type="term" value="P:xenobiotic detoxification by transmembrane export across the plasma membrane"/>
    <property type="evidence" value="ECO:0007669"/>
    <property type="project" value="InterPro"/>
</dbReference>
<dbReference type="GO" id="GO:0030313">
    <property type="term" value="C:cell envelope"/>
    <property type="evidence" value="ECO:0007669"/>
    <property type="project" value="UniProtKB-SubCell"/>
</dbReference>
<evidence type="ECO:0000259" key="6">
    <source>
        <dbReference type="Pfam" id="PF25876"/>
    </source>
</evidence>
<feature type="domain" description="Multidrug resistance protein MdtA-like barrel-sandwich hybrid" evidence="7">
    <location>
        <begin position="61"/>
        <end position="216"/>
    </location>
</feature>
<evidence type="ECO:0000256" key="2">
    <source>
        <dbReference type="ARBA" id="ARBA00009477"/>
    </source>
</evidence>
<gene>
    <name evidence="9" type="ORF">AAV32_15325</name>
</gene>
<evidence type="ECO:0000259" key="8">
    <source>
        <dbReference type="Pfam" id="PF25967"/>
    </source>
</evidence>